<keyword evidence="2" id="KW-1185">Reference proteome</keyword>
<organism evidence="1 2">
    <name type="scientific">Thioalkalicoccus limnaeus</name>
    <dbReference type="NCBI Taxonomy" id="120681"/>
    <lineage>
        <taxon>Bacteria</taxon>
        <taxon>Pseudomonadati</taxon>
        <taxon>Pseudomonadota</taxon>
        <taxon>Gammaproteobacteria</taxon>
        <taxon>Chromatiales</taxon>
        <taxon>Chromatiaceae</taxon>
        <taxon>Thioalkalicoccus</taxon>
    </lineage>
</organism>
<dbReference type="EMBL" id="JBDKXB010000012">
    <property type="protein sequence ID" value="MEY6432813.1"/>
    <property type="molecule type" value="Genomic_DNA"/>
</dbReference>
<reference evidence="1 2" key="1">
    <citation type="submission" date="2024-05" db="EMBL/GenBank/DDBJ databases">
        <title>Genome Sequence and Characterization of the New Strain Purple Sulfur Bacterium of Genus Thioalkalicoccus.</title>
        <authorList>
            <person name="Bryantseva I.A."/>
            <person name="Kyndt J.A."/>
            <person name="Imhoff J.F."/>
        </authorList>
    </citation>
    <scope>NUCLEOTIDE SEQUENCE [LARGE SCALE GENOMIC DNA]</scope>
    <source>
        <strain evidence="1 2">Um2</strain>
    </source>
</reference>
<gene>
    <name evidence="1" type="ORF">ABC977_10380</name>
</gene>
<dbReference type="Proteomes" id="UP001564408">
    <property type="component" value="Unassembled WGS sequence"/>
</dbReference>
<evidence type="ECO:0000313" key="1">
    <source>
        <dbReference type="EMBL" id="MEY6432813.1"/>
    </source>
</evidence>
<dbReference type="RefSeq" id="WP_369667200.1">
    <property type="nucleotide sequence ID" value="NZ_JBDKXB010000012.1"/>
</dbReference>
<name>A0ABV4BE67_9GAMM</name>
<sequence length="111" mass="12208">MSDQTDLALGHPGAEVGRCWSCGRGLTSADYGRENRCLGCDRDTRVCRNCRHYAPGRANECYEPRSERILIKDRANFCDFFEPNAAPAGIKTPAQAAPDALRQAAEALFKS</sequence>
<proteinExistence type="predicted"/>
<accession>A0ABV4BE67</accession>
<evidence type="ECO:0000313" key="2">
    <source>
        <dbReference type="Proteomes" id="UP001564408"/>
    </source>
</evidence>
<comment type="caution">
    <text evidence="1">The sequence shown here is derived from an EMBL/GenBank/DDBJ whole genome shotgun (WGS) entry which is preliminary data.</text>
</comment>
<protein>
    <submittedName>
        <fullName evidence="1">Uncharacterized protein</fullName>
    </submittedName>
</protein>